<sequence length="349" mass="40592">MKILVVDQHAGCQMWQAALLKELGHDVTIDSSSGHAHLIPSNWKRNVIVRDNGIIVNGDELAREFDTVVAGFPPNFMNEFKNIRFRHKKIINCGHRFHIQPSYGPVLMDDVFLASMSRYDAEYIKHYTGITPHALDVACFHLPRTLAYRPTRKEILISPVHAQCVLPFSSLEHMNSMALQDGSDLVFSRAHHLYGNFKYEDLVNHPACVLFPYSAFSISMIEMYELNIPMFVPSPSILTEMTGPKQLMNDVLLYPCYMDEREMMKRDIPHPSSPHAYSPNSYRKEDIKYWFQFTYFNTRKNVIYWNSPKDLFNKLRTTNLSEVSERMRIENEEHRAKQLDAWKICLSNI</sequence>
<reference evidence="1" key="1">
    <citation type="journal article" date="2020" name="Nature">
        <title>Giant virus diversity and host interactions through global metagenomics.</title>
        <authorList>
            <person name="Schulz F."/>
            <person name="Roux S."/>
            <person name="Paez-Espino D."/>
            <person name="Jungbluth S."/>
            <person name="Walsh D.A."/>
            <person name="Denef V.J."/>
            <person name="McMahon K.D."/>
            <person name="Konstantinidis K.T."/>
            <person name="Eloe-Fadrosh E.A."/>
            <person name="Kyrpides N.C."/>
            <person name="Woyke T."/>
        </authorList>
    </citation>
    <scope>NUCLEOTIDE SEQUENCE</scope>
    <source>
        <strain evidence="1">GVMAG-S-1035303-20</strain>
    </source>
</reference>
<dbReference type="AlphaFoldDB" id="A0A6C0AJ98"/>
<evidence type="ECO:0000313" key="1">
    <source>
        <dbReference type="EMBL" id="QHS79812.1"/>
    </source>
</evidence>
<proteinExistence type="predicted"/>
<accession>A0A6C0AJ98</accession>
<dbReference type="EMBL" id="MN740654">
    <property type="protein sequence ID" value="QHS79812.1"/>
    <property type="molecule type" value="Genomic_DNA"/>
</dbReference>
<protein>
    <recommendedName>
        <fullName evidence="2">Glycosyltransferase</fullName>
    </recommendedName>
</protein>
<evidence type="ECO:0008006" key="2">
    <source>
        <dbReference type="Google" id="ProtNLM"/>
    </source>
</evidence>
<name>A0A6C0AJ98_9ZZZZ</name>
<organism evidence="1">
    <name type="scientific">viral metagenome</name>
    <dbReference type="NCBI Taxonomy" id="1070528"/>
    <lineage>
        <taxon>unclassified sequences</taxon>
        <taxon>metagenomes</taxon>
        <taxon>organismal metagenomes</taxon>
    </lineage>
</organism>